<comment type="caution">
    <text evidence="2">The sequence shown here is derived from an EMBL/GenBank/DDBJ whole genome shotgun (WGS) entry which is preliminary data.</text>
</comment>
<dbReference type="EMBL" id="JBDFQZ010000013">
    <property type="protein sequence ID" value="KAK9670618.1"/>
    <property type="molecule type" value="Genomic_DNA"/>
</dbReference>
<dbReference type="Pfam" id="PF02519">
    <property type="entry name" value="Auxin_inducible"/>
    <property type="match status" value="1"/>
</dbReference>
<gene>
    <name evidence="2" type="ORF">RND81_13G213100</name>
</gene>
<evidence type="ECO:0000313" key="2">
    <source>
        <dbReference type="EMBL" id="KAK9670618.1"/>
    </source>
</evidence>
<comment type="similarity">
    <text evidence="1">Belongs to the ARG7 family.</text>
</comment>
<sequence>MLGYLRFCHKMLKTMLMQDEKLSSKRSRKLSSPHVGNVKEIFRRLSSFQKDEEKCLEDVNVPKGHFVVYVGENRTRYVTPISWLSHPNFQYLLRLAEEEYGFRHSNGITIPCDEDVFRSLASTIGERRKDNCLY</sequence>
<dbReference type="AlphaFoldDB" id="A0AAW1H0K4"/>
<evidence type="ECO:0000256" key="1">
    <source>
        <dbReference type="ARBA" id="ARBA00006974"/>
    </source>
</evidence>
<keyword evidence="3" id="KW-1185">Reference proteome</keyword>
<evidence type="ECO:0000313" key="3">
    <source>
        <dbReference type="Proteomes" id="UP001443914"/>
    </source>
</evidence>
<dbReference type="PANTHER" id="PTHR31929">
    <property type="entry name" value="SAUR-LIKE AUXIN-RESPONSIVE PROTEIN FAMILY-RELATED"/>
    <property type="match status" value="1"/>
</dbReference>
<reference evidence="2" key="1">
    <citation type="submission" date="2024-03" db="EMBL/GenBank/DDBJ databases">
        <title>WGS assembly of Saponaria officinalis var. Norfolk2.</title>
        <authorList>
            <person name="Jenkins J."/>
            <person name="Shu S."/>
            <person name="Grimwood J."/>
            <person name="Barry K."/>
            <person name="Goodstein D."/>
            <person name="Schmutz J."/>
            <person name="Leebens-Mack J."/>
            <person name="Osbourn A."/>
        </authorList>
    </citation>
    <scope>NUCLEOTIDE SEQUENCE [LARGE SCALE GENOMIC DNA]</scope>
    <source>
        <strain evidence="2">JIC</strain>
    </source>
</reference>
<dbReference type="Proteomes" id="UP001443914">
    <property type="component" value="Unassembled WGS sequence"/>
</dbReference>
<dbReference type="InterPro" id="IPR003676">
    <property type="entry name" value="SAUR_fam"/>
</dbReference>
<accession>A0AAW1H0K4</accession>
<protein>
    <submittedName>
        <fullName evidence="2">Uncharacterized protein</fullName>
    </submittedName>
</protein>
<dbReference type="GO" id="GO:0009733">
    <property type="term" value="P:response to auxin"/>
    <property type="evidence" value="ECO:0007669"/>
    <property type="project" value="InterPro"/>
</dbReference>
<proteinExistence type="inferred from homology"/>
<organism evidence="2 3">
    <name type="scientific">Saponaria officinalis</name>
    <name type="common">Common soapwort</name>
    <name type="synonym">Lychnis saponaria</name>
    <dbReference type="NCBI Taxonomy" id="3572"/>
    <lineage>
        <taxon>Eukaryota</taxon>
        <taxon>Viridiplantae</taxon>
        <taxon>Streptophyta</taxon>
        <taxon>Embryophyta</taxon>
        <taxon>Tracheophyta</taxon>
        <taxon>Spermatophyta</taxon>
        <taxon>Magnoliopsida</taxon>
        <taxon>eudicotyledons</taxon>
        <taxon>Gunneridae</taxon>
        <taxon>Pentapetalae</taxon>
        <taxon>Caryophyllales</taxon>
        <taxon>Caryophyllaceae</taxon>
        <taxon>Caryophylleae</taxon>
        <taxon>Saponaria</taxon>
    </lineage>
</organism>
<name>A0AAW1H0K4_SAPOF</name>